<sequence>MKELLHRAILEGFGEARIAIRCRDFESAYYWLERTHILAQRHPLLHAKSHVLMLFVGIRAQDPREVFGQIPRVIAALLFSRLWVPRGNTGRARINAFQVMPLSPELESLLDEE</sequence>
<keyword evidence="2" id="KW-1185">Reference proteome</keyword>
<organism evidence="1 2">
    <name type="scientific">Pseudomonas silesiensis</name>
    <dbReference type="NCBI Taxonomy" id="1853130"/>
    <lineage>
        <taxon>Bacteria</taxon>
        <taxon>Pseudomonadati</taxon>
        <taxon>Pseudomonadota</taxon>
        <taxon>Gammaproteobacteria</taxon>
        <taxon>Pseudomonadales</taxon>
        <taxon>Pseudomonadaceae</taxon>
        <taxon>Pseudomonas</taxon>
    </lineage>
</organism>
<dbReference type="Pfam" id="PF12487">
    <property type="entry name" value="DUF3703"/>
    <property type="match status" value="1"/>
</dbReference>
<proteinExistence type="predicted"/>
<dbReference type="Proteomes" id="UP000078354">
    <property type="component" value="Chromosome"/>
</dbReference>
<dbReference type="RefSeq" id="WP_064676380.1">
    <property type="nucleotide sequence ID" value="NZ_CP014870.1"/>
</dbReference>
<name>A0A191YQ17_9PSED</name>
<dbReference type="InterPro" id="IPR022172">
    <property type="entry name" value="DUF3703"/>
</dbReference>
<dbReference type="STRING" id="1853130.PMA3_06445"/>
<dbReference type="KEGG" id="psil:PMA3_06445"/>
<accession>A0A191YQ17</accession>
<gene>
    <name evidence="1" type="ORF">PMA3_06445</name>
</gene>
<reference evidence="1 2" key="1">
    <citation type="journal article" date="2018" name="Syst. Appl. Microbiol.">
        <title>Pseudomonas silesiensis sp. nov. strain A3T isolated from a biological pesticide sewage treatment plant and analysis of the complete genome sequence.</title>
        <authorList>
            <person name="Kaminski M.A."/>
            <person name="Furmanczyk E.M."/>
            <person name="Sobczak A."/>
            <person name="Dziembowski A."/>
            <person name="Lipinski L."/>
        </authorList>
    </citation>
    <scope>NUCLEOTIDE SEQUENCE [LARGE SCALE GENOMIC DNA]</scope>
    <source>
        <strain evidence="1 2">A3</strain>
    </source>
</reference>
<evidence type="ECO:0000313" key="1">
    <source>
        <dbReference type="EMBL" id="ANJ54821.1"/>
    </source>
</evidence>
<evidence type="ECO:0008006" key="3">
    <source>
        <dbReference type="Google" id="ProtNLM"/>
    </source>
</evidence>
<protein>
    <recommendedName>
        <fullName evidence="3">DUF3703 domain-containing protein</fullName>
    </recommendedName>
</protein>
<evidence type="ECO:0000313" key="2">
    <source>
        <dbReference type="Proteomes" id="UP000078354"/>
    </source>
</evidence>
<dbReference type="EMBL" id="CP014870">
    <property type="protein sequence ID" value="ANJ54821.1"/>
    <property type="molecule type" value="Genomic_DNA"/>
</dbReference>
<dbReference type="OrthoDB" id="9799416at2"/>
<dbReference type="AlphaFoldDB" id="A0A191YQ17"/>